<dbReference type="InterPro" id="IPR052113">
    <property type="entry name" value="FYVE-type_Zinc_Finger"/>
</dbReference>
<gene>
    <name evidence="7" type="ORF">F5X68DRAFT_67202</name>
</gene>
<feature type="region of interest" description="Disordered" evidence="5">
    <location>
        <begin position="357"/>
        <end position="419"/>
    </location>
</feature>
<dbReference type="PROSITE" id="PS50178">
    <property type="entry name" value="ZF_FYVE"/>
    <property type="match status" value="1"/>
</dbReference>
<dbReference type="GO" id="GO:0008270">
    <property type="term" value="F:zinc ion binding"/>
    <property type="evidence" value="ECO:0007669"/>
    <property type="project" value="UniProtKB-KW"/>
</dbReference>
<evidence type="ECO:0000256" key="5">
    <source>
        <dbReference type="SAM" id="MobiDB-lite"/>
    </source>
</evidence>
<evidence type="ECO:0000256" key="2">
    <source>
        <dbReference type="ARBA" id="ARBA00022771"/>
    </source>
</evidence>
<dbReference type="Pfam" id="PF01363">
    <property type="entry name" value="FYVE"/>
    <property type="match status" value="1"/>
</dbReference>
<sequence>MASPGALPTFAGSSAAAPSREILEISSDSDSDSSIVEPDSPNPFSSHCRWRTSEFYDQECSRFFDCPSHTVERAVSDDEADPQEASPREQQGHGREDQAEANSGVGRAQASSINTSSSPRGEPLDAGARASGTGNHSGVVIDLTASPAPEDRDVVMSAPPEDDDVVMSYSPDEGDGGVRLEEVIPDVQQQPINSNADSSASTRLPPHEVIDLTGNDTPPPPSPIRQAPDTIPAAPQRHRPSLTRPPGPRPQLERAQPSEISLPRWQPDAEATLCPICRTQFSFFVRKHHCRKCGRVVCNACSPHRITIPYQYIVQQPEQPRLSSQRYPPSYVGGEGSYGDFNNSHIGGGERVRLCNPCVPDPNITPPQPQQSPNPTSPRNHGRSQSNVSIGFGGGPPPPSARFSSYFAPGFSQGQDPLGRHRSITVSLLLHASEAGR</sequence>
<keyword evidence="3" id="KW-0862">Zinc</keyword>
<feature type="region of interest" description="Disordered" evidence="5">
    <location>
        <begin position="25"/>
        <end position="48"/>
    </location>
</feature>
<name>A0A9P8VIY6_9PEZI</name>
<dbReference type="Gene3D" id="3.30.40.10">
    <property type="entry name" value="Zinc/RING finger domain, C3HC4 (zinc finger)"/>
    <property type="match status" value="1"/>
</dbReference>
<dbReference type="AlphaFoldDB" id="A0A9P8VIY6"/>
<feature type="compositionally biased region" description="Polar residues" evidence="5">
    <location>
        <begin position="109"/>
        <end position="119"/>
    </location>
</feature>
<feature type="compositionally biased region" description="Polar residues" evidence="5">
    <location>
        <begin position="187"/>
        <end position="202"/>
    </location>
</feature>
<comment type="caution">
    <text evidence="7">The sequence shown here is derived from an EMBL/GenBank/DDBJ whole genome shotgun (WGS) entry which is preliminary data.</text>
</comment>
<keyword evidence="2 4" id="KW-0863">Zinc-finger</keyword>
<dbReference type="InterPro" id="IPR013083">
    <property type="entry name" value="Znf_RING/FYVE/PHD"/>
</dbReference>
<accession>A0A9P8VIY6</accession>
<feature type="region of interest" description="Disordered" evidence="5">
    <location>
        <begin position="73"/>
        <end position="258"/>
    </location>
</feature>
<dbReference type="PANTHER" id="PTHR39490:SF8">
    <property type="entry name" value="ZINC FINGER FYVE DOMAIN-CONTAINING PROTEIN 21"/>
    <property type="match status" value="1"/>
</dbReference>
<dbReference type="InterPro" id="IPR017455">
    <property type="entry name" value="Znf_FYVE-rel"/>
</dbReference>
<evidence type="ECO:0000256" key="3">
    <source>
        <dbReference type="ARBA" id="ARBA00022833"/>
    </source>
</evidence>
<evidence type="ECO:0000313" key="8">
    <source>
        <dbReference type="Proteomes" id="UP000770015"/>
    </source>
</evidence>
<dbReference type="PANTHER" id="PTHR39490">
    <property type="entry name" value="ARRESTIN DOMAIN-CONTAINING PROTEIN D"/>
    <property type="match status" value="1"/>
</dbReference>
<evidence type="ECO:0000256" key="1">
    <source>
        <dbReference type="ARBA" id="ARBA00022723"/>
    </source>
</evidence>
<dbReference type="EMBL" id="JAGSXJ010000005">
    <property type="protein sequence ID" value="KAH6691688.1"/>
    <property type="molecule type" value="Genomic_DNA"/>
</dbReference>
<feature type="compositionally biased region" description="Basic and acidic residues" evidence="5">
    <location>
        <begin position="86"/>
        <end position="98"/>
    </location>
</feature>
<keyword evidence="8" id="KW-1185">Reference proteome</keyword>
<dbReference type="InterPro" id="IPR011011">
    <property type="entry name" value="Znf_FYVE_PHD"/>
</dbReference>
<evidence type="ECO:0000256" key="4">
    <source>
        <dbReference type="PROSITE-ProRule" id="PRU00091"/>
    </source>
</evidence>
<keyword evidence="1" id="KW-0479">Metal-binding</keyword>
<feature type="compositionally biased region" description="Pro residues" evidence="5">
    <location>
        <begin position="359"/>
        <end position="376"/>
    </location>
</feature>
<proteinExistence type="predicted"/>
<dbReference type="OrthoDB" id="660555at2759"/>
<dbReference type="InterPro" id="IPR000306">
    <property type="entry name" value="Znf_FYVE"/>
</dbReference>
<evidence type="ECO:0000313" key="7">
    <source>
        <dbReference type="EMBL" id="KAH6691688.1"/>
    </source>
</evidence>
<reference evidence="7" key="1">
    <citation type="journal article" date="2021" name="Nat. Commun.">
        <title>Genetic determinants of endophytism in the Arabidopsis root mycobiome.</title>
        <authorList>
            <person name="Mesny F."/>
            <person name="Miyauchi S."/>
            <person name="Thiergart T."/>
            <person name="Pickel B."/>
            <person name="Atanasova L."/>
            <person name="Karlsson M."/>
            <person name="Huettel B."/>
            <person name="Barry K.W."/>
            <person name="Haridas S."/>
            <person name="Chen C."/>
            <person name="Bauer D."/>
            <person name="Andreopoulos W."/>
            <person name="Pangilinan J."/>
            <person name="LaButti K."/>
            <person name="Riley R."/>
            <person name="Lipzen A."/>
            <person name="Clum A."/>
            <person name="Drula E."/>
            <person name="Henrissat B."/>
            <person name="Kohler A."/>
            <person name="Grigoriev I.V."/>
            <person name="Martin F.M."/>
            <person name="Hacquard S."/>
        </authorList>
    </citation>
    <scope>NUCLEOTIDE SEQUENCE</scope>
    <source>
        <strain evidence="7">MPI-SDFR-AT-0117</strain>
    </source>
</reference>
<dbReference type="Proteomes" id="UP000770015">
    <property type="component" value="Unassembled WGS sequence"/>
</dbReference>
<feature type="region of interest" description="Disordered" evidence="5">
    <location>
        <begin position="319"/>
        <end position="338"/>
    </location>
</feature>
<dbReference type="SUPFAM" id="SSF57903">
    <property type="entry name" value="FYVE/PHD zinc finger"/>
    <property type="match status" value="1"/>
</dbReference>
<organism evidence="7 8">
    <name type="scientific">Plectosphaerella plurivora</name>
    <dbReference type="NCBI Taxonomy" id="936078"/>
    <lineage>
        <taxon>Eukaryota</taxon>
        <taxon>Fungi</taxon>
        <taxon>Dikarya</taxon>
        <taxon>Ascomycota</taxon>
        <taxon>Pezizomycotina</taxon>
        <taxon>Sordariomycetes</taxon>
        <taxon>Hypocreomycetidae</taxon>
        <taxon>Glomerellales</taxon>
        <taxon>Plectosphaerellaceae</taxon>
        <taxon>Plectosphaerella</taxon>
    </lineage>
</organism>
<protein>
    <submittedName>
        <fullName evidence="7">FYVE-domain-containing protein</fullName>
    </submittedName>
</protein>
<evidence type="ECO:0000259" key="6">
    <source>
        <dbReference type="PROSITE" id="PS50178"/>
    </source>
</evidence>
<dbReference type="SMART" id="SM00064">
    <property type="entry name" value="FYVE"/>
    <property type="match status" value="1"/>
</dbReference>
<feature type="domain" description="FYVE-type" evidence="6">
    <location>
        <begin position="268"/>
        <end position="363"/>
    </location>
</feature>